<evidence type="ECO:0000256" key="8">
    <source>
        <dbReference type="SAM" id="SignalP"/>
    </source>
</evidence>
<dbReference type="GO" id="GO:0006508">
    <property type="term" value="P:proteolysis"/>
    <property type="evidence" value="ECO:0007669"/>
    <property type="project" value="UniProtKB-KW"/>
</dbReference>
<keyword evidence="3" id="KW-0479">Metal-binding</keyword>
<comment type="similarity">
    <text evidence="1">Belongs to the peptidase M28 family. M28A subfamily.</text>
</comment>
<dbReference type="AlphaFoldDB" id="A0A7K1KTR7"/>
<evidence type="ECO:0000313" key="10">
    <source>
        <dbReference type="EMBL" id="MUN35326.1"/>
    </source>
</evidence>
<feature type="domain" description="Peptidase M28" evidence="9">
    <location>
        <begin position="113"/>
        <end position="328"/>
    </location>
</feature>
<proteinExistence type="inferred from homology"/>
<keyword evidence="11" id="KW-1185">Reference proteome</keyword>
<evidence type="ECO:0000256" key="6">
    <source>
        <dbReference type="ARBA" id="ARBA00022833"/>
    </source>
</evidence>
<gene>
    <name evidence="10" type="ORF">GNZ18_01725</name>
</gene>
<evidence type="ECO:0000256" key="3">
    <source>
        <dbReference type="ARBA" id="ARBA00022723"/>
    </source>
</evidence>
<dbReference type="SUPFAM" id="SSF53187">
    <property type="entry name" value="Zn-dependent exopeptidases"/>
    <property type="match status" value="1"/>
</dbReference>
<evidence type="ECO:0000256" key="5">
    <source>
        <dbReference type="ARBA" id="ARBA00022801"/>
    </source>
</evidence>
<evidence type="ECO:0000256" key="1">
    <source>
        <dbReference type="ARBA" id="ARBA00005957"/>
    </source>
</evidence>
<organism evidence="10 11">
    <name type="scientific">Actinomadura litoris</name>
    <dbReference type="NCBI Taxonomy" id="2678616"/>
    <lineage>
        <taxon>Bacteria</taxon>
        <taxon>Bacillati</taxon>
        <taxon>Actinomycetota</taxon>
        <taxon>Actinomycetes</taxon>
        <taxon>Streptosporangiales</taxon>
        <taxon>Thermomonosporaceae</taxon>
        <taxon>Actinomadura</taxon>
    </lineage>
</organism>
<evidence type="ECO:0000256" key="4">
    <source>
        <dbReference type="ARBA" id="ARBA00022729"/>
    </source>
</evidence>
<dbReference type="PANTHER" id="PTHR12147">
    <property type="entry name" value="METALLOPEPTIDASE M28 FAMILY MEMBER"/>
    <property type="match status" value="1"/>
</dbReference>
<dbReference type="InterPro" id="IPR045175">
    <property type="entry name" value="M28_fam"/>
</dbReference>
<dbReference type="Gene3D" id="3.40.630.10">
    <property type="entry name" value="Zn peptidases"/>
    <property type="match status" value="1"/>
</dbReference>
<comment type="caution">
    <text evidence="10">The sequence shown here is derived from an EMBL/GenBank/DDBJ whole genome shotgun (WGS) entry which is preliminary data.</text>
</comment>
<sequence>MRPRITAVVGASALALAAFVPGGSASAAPAAHAAPPAPAAHAGAALKSPDIPLANVKGHLAQLQSIATRNGGNRAHGRAGFKASIDYVKGQLDTAGYQTQVQSFSYNGATGYNLIADWPGGDVNNTLMTGAHLDSVNAGPGINDNGSGSAANLEVALAVAREKYQPKRHLRFGWWGAEELGLIGSTRYVDTLPAAERSKIKGYLNFDMVGSPNPGYFAYDGDGSSGGGGPAGSAEIERVLRAYFATINVPVEDTAFDGRSDYGPFIQYGIPAGGLFTGAEDYKTAAQAQKWGGQANTPYDRCYHSSCDTSSNINDPALDRNSDAIAYAVWTLAGDGGQEPGGETVYSDGLESDTGWTVNPGGTDTATAGRFERGAPQATTYSGTSLQLTAPGGSNALVTGAQAGTDAGSNDLDGGTTTAQSGPIALPAGAKTLSFAWNFAHLNNSGADDYLRVRVVGPNGSATVLDQTGAAANRAGSWQTQTADVSAYAGQSVRIVVEAADNGSGSLVEAGLDDIKITK</sequence>
<dbReference type="PANTHER" id="PTHR12147:SF26">
    <property type="entry name" value="PEPTIDASE M28 DOMAIN-CONTAINING PROTEIN"/>
    <property type="match status" value="1"/>
</dbReference>
<accession>A0A7K1KTR7</accession>
<dbReference type="Gene3D" id="2.60.120.200">
    <property type="match status" value="1"/>
</dbReference>
<evidence type="ECO:0000313" key="11">
    <source>
        <dbReference type="Proteomes" id="UP000432015"/>
    </source>
</evidence>
<keyword evidence="2" id="KW-0645">Protease</keyword>
<name>A0A7K1KTR7_9ACTN</name>
<keyword evidence="4 8" id="KW-0732">Signal</keyword>
<dbReference type="GO" id="GO:0008235">
    <property type="term" value="F:metalloexopeptidase activity"/>
    <property type="evidence" value="ECO:0007669"/>
    <property type="project" value="InterPro"/>
</dbReference>
<dbReference type="EMBL" id="WOFH01000001">
    <property type="protein sequence ID" value="MUN35326.1"/>
    <property type="molecule type" value="Genomic_DNA"/>
</dbReference>
<evidence type="ECO:0000256" key="2">
    <source>
        <dbReference type="ARBA" id="ARBA00022670"/>
    </source>
</evidence>
<dbReference type="InterPro" id="IPR007484">
    <property type="entry name" value="Peptidase_M28"/>
</dbReference>
<keyword evidence="5" id="KW-0378">Hydrolase</keyword>
<dbReference type="Proteomes" id="UP000432015">
    <property type="component" value="Unassembled WGS sequence"/>
</dbReference>
<evidence type="ECO:0000256" key="7">
    <source>
        <dbReference type="SAM" id="MobiDB-lite"/>
    </source>
</evidence>
<evidence type="ECO:0000259" key="9">
    <source>
        <dbReference type="Pfam" id="PF04389"/>
    </source>
</evidence>
<dbReference type="GO" id="GO:0004177">
    <property type="term" value="F:aminopeptidase activity"/>
    <property type="evidence" value="ECO:0007669"/>
    <property type="project" value="InterPro"/>
</dbReference>
<dbReference type="FunFam" id="3.40.630.10:FF:000066">
    <property type="entry name" value="M28 family peptidase"/>
    <property type="match status" value="1"/>
</dbReference>
<reference evidence="10 11" key="1">
    <citation type="submission" date="2019-11" db="EMBL/GenBank/DDBJ databases">
        <authorList>
            <person name="Cao P."/>
        </authorList>
    </citation>
    <scope>NUCLEOTIDE SEQUENCE [LARGE SCALE GENOMIC DNA]</scope>
    <source>
        <strain evidence="10 11">NEAU-AAG5</strain>
    </source>
</reference>
<dbReference type="GO" id="GO:0046872">
    <property type="term" value="F:metal ion binding"/>
    <property type="evidence" value="ECO:0007669"/>
    <property type="project" value="UniProtKB-KW"/>
</dbReference>
<feature type="region of interest" description="Disordered" evidence="7">
    <location>
        <begin position="397"/>
        <end position="420"/>
    </location>
</feature>
<protein>
    <submittedName>
        <fullName evidence="10">M28 family peptidase</fullName>
    </submittedName>
</protein>
<feature type="chain" id="PRO_5029599257" evidence="8">
    <location>
        <begin position="28"/>
        <end position="519"/>
    </location>
</feature>
<dbReference type="Pfam" id="PF04389">
    <property type="entry name" value="Peptidase_M28"/>
    <property type="match status" value="1"/>
</dbReference>
<dbReference type="CDD" id="cd03876">
    <property type="entry name" value="M28_SGAP_like"/>
    <property type="match status" value="1"/>
</dbReference>
<dbReference type="InterPro" id="IPR041756">
    <property type="entry name" value="M28_SGAP-like"/>
</dbReference>
<dbReference type="RefSeq" id="WP_156214283.1">
    <property type="nucleotide sequence ID" value="NZ_WOFH01000001.1"/>
</dbReference>
<keyword evidence="6" id="KW-0862">Zinc</keyword>
<feature type="signal peptide" evidence="8">
    <location>
        <begin position="1"/>
        <end position="27"/>
    </location>
</feature>